<evidence type="ECO:0000256" key="1">
    <source>
        <dbReference type="ARBA" id="ARBA00004127"/>
    </source>
</evidence>
<dbReference type="EMBL" id="JBHTMP010000012">
    <property type="protein sequence ID" value="MFD1321461.1"/>
    <property type="molecule type" value="Genomic_DNA"/>
</dbReference>
<dbReference type="Pfam" id="PF02656">
    <property type="entry name" value="DUF202"/>
    <property type="match status" value="1"/>
</dbReference>
<feature type="transmembrane region" description="Helical" evidence="6">
    <location>
        <begin position="100"/>
        <end position="121"/>
    </location>
</feature>
<name>A0ABW3YCV8_9ACTN</name>
<gene>
    <name evidence="8" type="ORF">ACFQ4H_10215</name>
</gene>
<evidence type="ECO:0000256" key="4">
    <source>
        <dbReference type="ARBA" id="ARBA00023136"/>
    </source>
</evidence>
<protein>
    <submittedName>
        <fullName evidence="8">DUF202 domain-containing protein</fullName>
    </submittedName>
</protein>
<feature type="domain" description="DUF202" evidence="7">
    <location>
        <begin position="22"/>
        <end position="87"/>
    </location>
</feature>
<feature type="transmembrane region" description="Helical" evidence="6">
    <location>
        <begin position="39"/>
        <end position="60"/>
    </location>
</feature>
<evidence type="ECO:0000313" key="8">
    <source>
        <dbReference type="EMBL" id="MFD1321461.1"/>
    </source>
</evidence>
<keyword evidence="4 6" id="KW-0472">Membrane</keyword>
<keyword evidence="9" id="KW-1185">Reference proteome</keyword>
<evidence type="ECO:0000256" key="5">
    <source>
        <dbReference type="SAM" id="MobiDB-lite"/>
    </source>
</evidence>
<comment type="caution">
    <text evidence="8">The sequence shown here is derived from an EMBL/GenBank/DDBJ whole genome shotgun (WGS) entry which is preliminary data.</text>
</comment>
<proteinExistence type="predicted"/>
<evidence type="ECO:0000256" key="2">
    <source>
        <dbReference type="ARBA" id="ARBA00022692"/>
    </source>
</evidence>
<keyword evidence="3 6" id="KW-1133">Transmembrane helix</keyword>
<feature type="region of interest" description="Disordered" evidence="5">
    <location>
        <begin position="1"/>
        <end position="26"/>
    </location>
</feature>
<dbReference type="InterPro" id="IPR003807">
    <property type="entry name" value="DUF202"/>
</dbReference>
<dbReference type="RefSeq" id="WP_377569551.1">
    <property type="nucleotide sequence ID" value="NZ_JBHTMP010000012.1"/>
</dbReference>
<accession>A0ABW3YCV8</accession>
<reference evidence="9" key="1">
    <citation type="journal article" date="2019" name="Int. J. Syst. Evol. Microbiol.">
        <title>The Global Catalogue of Microorganisms (GCM) 10K type strain sequencing project: providing services to taxonomists for standard genome sequencing and annotation.</title>
        <authorList>
            <consortium name="The Broad Institute Genomics Platform"/>
            <consortium name="The Broad Institute Genome Sequencing Center for Infectious Disease"/>
            <person name="Wu L."/>
            <person name="Ma J."/>
        </authorList>
    </citation>
    <scope>NUCLEOTIDE SEQUENCE [LARGE SCALE GENOMIC DNA]</scope>
    <source>
        <strain evidence="9">JCM 31037</strain>
    </source>
</reference>
<dbReference type="Proteomes" id="UP001597260">
    <property type="component" value="Unassembled WGS sequence"/>
</dbReference>
<feature type="transmembrane region" description="Helical" evidence="6">
    <location>
        <begin position="66"/>
        <end position="88"/>
    </location>
</feature>
<evidence type="ECO:0000256" key="6">
    <source>
        <dbReference type="SAM" id="Phobius"/>
    </source>
</evidence>
<sequence length="126" mass="12805">MSPPPVPSTGGSEPEPPAEGGKPGLVAERTRLAWQRTNLATLVVTLLVARLALSKGIAAAPLTAKLIAVGALAAWLTMALVTLPRVTGRARRHTDGGGPALPTAALVTVGYAVLGLALILFTDGLR</sequence>
<evidence type="ECO:0000313" key="9">
    <source>
        <dbReference type="Proteomes" id="UP001597260"/>
    </source>
</evidence>
<organism evidence="8 9">
    <name type="scientific">Micromonospora sonneratiae</name>
    <dbReference type="NCBI Taxonomy" id="1184706"/>
    <lineage>
        <taxon>Bacteria</taxon>
        <taxon>Bacillati</taxon>
        <taxon>Actinomycetota</taxon>
        <taxon>Actinomycetes</taxon>
        <taxon>Micromonosporales</taxon>
        <taxon>Micromonosporaceae</taxon>
        <taxon>Micromonospora</taxon>
    </lineage>
</organism>
<comment type="subcellular location">
    <subcellularLocation>
        <location evidence="1">Endomembrane system</location>
        <topology evidence="1">Multi-pass membrane protein</topology>
    </subcellularLocation>
</comment>
<evidence type="ECO:0000256" key="3">
    <source>
        <dbReference type="ARBA" id="ARBA00022989"/>
    </source>
</evidence>
<evidence type="ECO:0000259" key="7">
    <source>
        <dbReference type="Pfam" id="PF02656"/>
    </source>
</evidence>
<keyword evidence="2 6" id="KW-0812">Transmembrane</keyword>